<proteinExistence type="predicted"/>
<evidence type="ECO:0000313" key="2">
    <source>
        <dbReference type="EMBL" id="CZT14802.1"/>
    </source>
</evidence>
<feature type="region of interest" description="Disordered" evidence="1">
    <location>
        <begin position="442"/>
        <end position="496"/>
    </location>
</feature>
<dbReference type="EMBL" id="FJUY01000001">
    <property type="protein sequence ID" value="CZT14802.1"/>
    <property type="molecule type" value="Genomic_DNA"/>
</dbReference>
<feature type="compositionally biased region" description="Basic and acidic residues" evidence="1">
    <location>
        <begin position="528"/>
        <end position="543"/>
    </location>
</feature>
<reference evidence="2 3" key="1">
    <citation type="submission" date="2016-03" db="EMBL/GenBank/DDBJ databases">
        <authorList>
            <person name="Ploux O."/>
        </authorList>
    </citation>
    <scope>NUCLEOTIDE SEQUENCE [LARGE SCALE GENOMIC DNA]</scope>
    <source>
        <strain evidence="2 3">URUG2</strain>
    </source>
</reference>
<feature type="compositionally biased region" description="Low complexity" evidence="1">
    <location>
        <begin position="368"/>
        <end position="380"/>
    </location>
</feature>
<protein>
    <submittedName>
        <fullName evidence="2">Uncharacterized protein</fullName>
    </submittedName>
</protein>
<organism evidence="2 3">
    <name type="scientific">Ramularia collo-cygni</name>
    <dbReference type="NCBI Taxonomy" id="112498"/>
    <lineage>
        <taxon>Eukaryota</taxon>
        <taxon>Fungi</taxon>
        <taxon>Dikarya</taxon>
        <taxon>Ascomycota</taxon>
        <taxon>Pezizomycotina</taxon>
        <taxon>Dothideomycetes</taxon>
        <taxon>Dothideomycetidae</taxon>
        <taxon>Mycosphaerellales</taxon>
        <taxon>Mycosphaerellaceae</taxon>
        <taxon>Ramularia</taxon>
    </lineage>
</organism>
<feature type="region of interest" description="Disordered" evidence="1">
    <location>
        <begin position="304"/>
        <end position="398"/>
    </location>
</feature>
<dbReference type="GeneID" id="35606686"/>
<dbReference type="RefSeq" id="XP_023621699.1">
    <property type="nucleotide sequence ID" value="XM_023765931.1"/>
</dbReference>
<keyword evidence="3" id="KW-1185">Reference proteome</keyword>
<feature type="compositionally biased region" description="Basic residues" evidence="1">
    <location>
        <begin position="336"/>
        <end position="346"/>
    </location>
</feature>
<gene>
    <name evidence="2" type="ORF">RCC_12128</name>
</gene>
<name>A0A2D3ULF9_9PEZI</name>
<dbReference type="STRING" id="112498.A0A2D3ULF9"/>
<sequence>MGIAPSRTELYLPSDYSLRVCSPDRCWCNGRHHNCSSPKYLYVERGGDGRERYQDPVDMVGEFFMNGGGGGLSKNPGEWTVRDYERLGEVLNEWQMRERGRRRGGGGNNYGPSPWDGSGGGDGSGRRRRTHPTRGEFDRMRDTVEDKFQRMAEEYQRHMAERDSLLFGSASDHKREQYRNNMLKTLQEILPQLSQMIAAQQMGGGGMNGGGMNMGMGMGMGMQNGMQGGIPGLGAMGGAAGSPGMGMQGGGMGMPGINVNPMMNPMAAAAAMAGGPGMGPMNTPMMPGGGMNEFGGGGVGGFGGGGFGGPGRRGRGRRERAFRDDFDDDFGGGGRRAGRPFRRGRRGGWDDEDDDLLGGIGGDGERPQGGPQRPRRPNGGDFDGGTAHQDVYGNRIDDGFRMAPPIPPQHTHFHPQPEYARSPGTDYLGEERTYGQARNVHPVVPPLRRPSPSGHPQAWVPETNMPPDPTLRPISPPAGRYWPAGSTRQPRGASVPPIFEADSVCEAVPSSMRPGSLKRATGFQPEARLSRPRDEEPNRREPEAGAVPSQRDLQ</sequence>
<accession>A0A2D3ULF9</accession>
<feature type="region of interest" description="Disordered" evidence="1">
    <location>
        <begin position="98"/>
        <end position="136"/>
    </location>
</feature>
<dbReference type="AlphaFoldDB" id="A0A2D3ULF9"/>
<evidence type="ECO:0000313" key="3">
    <source>
        <dbReference type="Proteomes" id="UP000225277"/>
    </source>
</evidence>
<feature type="region of interest" description="Disordered" evidence="1">
    <location>
        <begin position="508"/>
        <end position="554"/>
    </location>
</feature>
<dbReference type="Proteomes" id="UP000225277">
    <property type="component" value="Unassembled WGS sequence"/>
</dbReference>
<evidence type="ECO:0000256" key="1">
    <source>
        <dbReference type="SAM" id="MobiDB-lite"/>
    </source>
</evidence>
<dbReference type="OrthoDB" id="3650610at2759"/>
<feature type="compositionally biased region" description="Pro residues" evidence="1">
    <location>
        <begin position="464"/>
        <end position="476"/>
    </location>
</feature>